<dbReference type="KEGG" id="mtua:CSH63_04730"/>
<name>A0A386WEN8_9ACTN</name>
<protein>
    <submittedName>
        <fullName evidence="2">Uncharacterized protein</fullName>
    </submittedName>
</protein>
<evidence type="ECO:0000313" key="2">
    <source>
        <dbReference type="EMBL" id="AYF26777.1"/>
    </source>
</evidence>
<sequence>MDEVSAHQRGAAPEAPGPVSAICPGPTAGETKPPHGAVVAPEEFRTLKPAFVSPGEHLPVPQRSDTP</sequence>
<dbReference type="AlphaFoldDB" id="A0A386WEN8"/>
<proteinExistence type="predicted"/>
<accession>A0A386WEN8</accession>
<evidence type="ECO:0000313" key="3">
    <source>
        <dbReference type="Proteomes" id="UP000267804"/>
    </source>
</evidence>
<gene>
    <name evidence="2" type="ORF">CSH63_04730</name>
</gene>
<reference evidence="2 3" key="1">
    <citation type="submission" date="2017-10" db="EMBL/GenBank/DDBJ databases">
        <title>Integration of genomic and chemical information greatly accelerates assignment of the full stereostructure of myelolactone, a potent inhibitor of myeloma from a marine-derived Micromonospora.</title>
        <authorList>
            <person name="Kim M.C."/>
            <person name="Machado H."/>
            <person name="Jensen P.R."/>
            <person name="Fenical W."/>
        </authorList>
    </citation>
    <scope>NUCLEOTIDE SEQUENCE [LARGE SCALE GENOMIC DNA]</scope>
    <source>
        <strain evidence="2 3">CNY-010</strain>
    </source>
</reference>
<evidence type="ECO:0000256" key="1">
    <source>
        <dbReference type="SAM" id="MobiDB-lite"/>
    </source>
</evidence>
<dbReference type="EMBL" id="CP024087">
    <property type="protein sequence ID" value="AYF26777.1"/>
    <property type="molecule type" value="Genomic_DNA"/>
</dbReference>
<dbReference type="Proteomes" id="UP000267804">
    <property type="component" value="Chromosome"/>
</dbReference>
<organism evidence="2 3">
    <name type="scientific">Micromonospora tulbaghiae</name>
    <dbReference type="NCBI Taxonomy" id="479978"/>
    <lineage>
        <taxon>Bacteria</taxon>
        <taxon>Bacillati</taxon>
        <taxon>Actinomycetota</taxon>
        <taxon>Actinomycetes</taxon>
        <taxon>Micromonosporales</taxon>
        <taxon>Micromonosporaceae</taxon>
        <taxon>Micromonospora</taxon>
    </lineage>
</organism>
<feature type="region of interest" description="Disordered" evidence="1">
    <location>
        <begin position="1"/>
        <end position="38"/>
    </location>
</feature>